<comment type="similarity">
    <text evidence="1 5">Belongs to the glycosyl hydrolase 43 family.</text>
</comment>
<feature type="signal peptide" evidence="6">
    <location>
        <begin position="1"/>
        <end position="22"/>
    </location>
</feature>
<evidence type="ECO:0000256" key="3">
    <source>
        <dbReference type="ARBA" id="ARBA00022801"/>
    </source>
</evidence>
<dbReference type="InterPro" id="IPR023296">
    <property type="entry name" value="Glyco_hydro_beta-prop_sf"/>
</dbReference>
<dbReference type="EMBL" id="BAAAZC010000055">
    <property type="protein sequence ID" value="GAA3994959.1"/>
    <property type="molecule type" value="Genomic_DNA"/>
</dbReference>
<evidence type="ECO:0000313" key="8">
    <source>
        <dbReference type="Proteomes" id="UP001500742"/>
    </source>
</evidence>
<dbReference type="PANTHER" id="PTHR43817:SF1">
    <property type="entry name" value="HYDROLASE, FAMILY 43, PUTATIVE (AFU_ORTHOLOGUE AFUA_3G01660)-RELATED"/>
    <property type="match status" value="1"/>
</dbReference>
<dbReference type="InterPro" id="IPR006710">
    <property type="entry name" value="Glyco_hydro_43"/>
</dbReference>
<evidence type="ECO:0000256" key="2">
    <source>
        <dbReference type="ARBA" id="ARBA00022729"/>
    </source>
</evidence>
<protein>
    <submittedName>
        <fullName evidence="7">Glycoside hydrolase family 43 protein</fullName>
    </submittedName>
</protein>
<keyword evidence="2 6" id="KW-0732">Signal</keyword>
<dbReference type="Gene3D" id="2.115.10.20">
    <property type="entry name" value="Glycosyl hydrolase domain, family 43"/>
    <property type="match status" value="1"/>
</dbReference>
<feature type="chain" id="PRO_5046146036" evidence="6">
    <location>
        <begin position="23"/>
        <end position="345"/>
    </location>
</feature>
<evidence type="ECO:0000256" key="4">
    <source>
        <dbReference type="ARBA" id="ARBA00023295"/>
    </source>
</evidence>
<keyword evidence="3 5" id="KW-0378">Hydrolase</keyword>
<dbReference type="Proteomes" id="UP001500742">
    <property type="component" value="Unassembled WGS sequence"/>
</dbReference>
<reference evidence="8" key="1">
    <citation type="journal article" date="2019" name="Int. J. Syst. Evol. Microbiol.">
        <title>The Global Catalogue of Microorganisms (GCM) 10K type strain sequencing project: providing services to taxonomists for standard genome sequencing and annotation.</title>
        <authorList>
            <consortium name="The Broad Institute Genomics Platform"/>
            <consortium name="The Broad Institute Genome Sequencing Center for Infectious Disease"/>
            <person name="Wu L."/>
            <person name="Ma J."/>
        </authorList>
    </citation>
    <scope>NUCLEOTIDE SEQUENCE [LARGE SCALE GENOMIC DNA]</scope>
    <source>
        <strain evidence="8">JCM 16601</strain>
    </source>
</reference>
<evidence type="ECO:0000256" key="6">
    <source>
        <dbReference type="SAM" id="SignalP"/>
    </source>
</evidence>
<evidence type="ECO:0000313" key="7">
    <source>
        <dbReference type="EMBL" id="GAA3994959.1"/>
    </source>
</evidence>
<gene>
    <name evidence="7" type="ORF">GCM10022210_56710</name>
</gene>
<name>A0ABP7RB20_9SPHI</name>
<proteinExistence type="inferred from homology"/>
<sequence length="345" mass="38897">MKKLFKACIILLLLAKSGIAQQKTFTNPLLPSGADPWVIYKDGFYYYTNSTGHNLTLWKTKDITQLKTAVKKTIWVPPAGTNYSKELWAPELHFIKGKWYMYFAADDGNNNNHRIYVIENPSADPLEGEWTFKGQVGDKTNKWAIDVSVFENKGQLYMIWAGWEGDVNGQQNIYIAKMKDPYTIEGQRVKVSSPEYDWEKYGDLGAQSNPPHVNVNEGPEILKHKNKLFLIYSASGCWTDYYTLGMLTASKNSNLMDPASWKKSPQPVFKQSPENGVYAPGHNSFFKSPDGTEDWILYHANSKPGQGCGNERSPRAQKFSWSVDGSPNFGVPLKESEVLNAPSAK</sequence>
<dbReference type="InterPro" id="IPR016828">
    <property type="entry name" value="Alpha-L-arabinofuranosidase"/>
</dbReference>
<evidence type="ECO:0000256" key="5">
    <source>
        <dbReference type="RuleBase" id="RU361187"/>
    </source>
</evidence>
<dbReference type="SUPFAM" id="SSF75005">
    <property type="entry name" value="Arabinanase/levansucrase/invertase"/>
    <property type="match status" value="1"/>
</dbReference>
<organism evidence="7 8">
    <name type="scientific">Mucilaginibacter dorajii</name>
    <dbReference type="NCBI Taxonomy" id="692994"/>
    <lineage>
        <taxon>Bacteria</taxon>
        <taxon>Pseudomonadati</taxon>
        <taxon>Bacteroidota</taxon>
        <taxon>Sphingobacteriia</taxon>
        <taxon>Sphingobacteriales</taxon>
        <taxon>Sphingobacteriaceae</taxon>
        <taxon>Mucilaginibacter</taxon>
    </lineage>
</organism>
<dbReference type="RefSeq" id="WP_259095334.1">
    <property type="nucleotide sequence ID" value="NZ_BAAAZC010000055.1"/>
</dbReference>
<dbReference type="CDD" id="cd18820">
    <property type="entry name" value="GH43_LbAraf43-like"/>
    <property type="match status" value="1"/>
</dbReference>
<dbReference type="PANTHER" id="PTHR43817">
    <property type="entry name" value="GLYCOSYL HYDROLASE"/>
    <property type="match status" value="1"/>
</dbReference>
<keyword evidence="4 5" id="KW-0326">Glycosidase</keyword>
<dbReference type="PIRSF" id="PIRSF025414">
    <property type="entry name" value="Alpha-L-arabinofuranosidase"/>
    <property type="match status" value="1"/>
</dbReference>
<evidence type="ECO:0000256" key="1">
    <source>
        <dbReference type="ARBA" id="ARBA00009865"/>
    </source>
</evidence>
<comment type="caution">
    <text evidence="7">The sequence shown here is derived from an EMBL/GenBank/DDBJ whole genome shotgun (WGS) entry which is preliminary data.</text>
</comment>
<dbReference type="Pfam" id="PF04616">
    <property type="entry name" value="Glyco_hydro_43"/>
    <property type="match status" value="1"/>
</dbReference>
<keyword evidence="8" id="KW-1185">Reference proteome</keyword>
<dbReference type="GO" id="GO:0016787">
    <property type="term" value="F:hydrolase activity"/>
    <property type="evidence" value="ECO:0007669"/>
    <property type="project" value="UniProtKB-KW"/>
</dbReference>
<accession>A0ABP7RB20</accession>